<name>J9EGL0_WUCBA</name>
<reference evidence="3" key="1">
    <citation type="submission" date="2012-08" db="EMBL/GenBank/DDBJ databases">
        <title>The Genome Sequence of Wuchereria bancrofti.</title>
        <authorList>
            <person name="Nutman T.B."/>
            <person name="Fink D.L."/>
            <person name="Russ C."/>
            <person name="Young S."/>
            <person name="Zeng Q."/>
            <person name="Koehrsen M."/>
            <person name="Alvarado L."/>
            <person name="Berlin A."/>
            <person name="Chapman S.B."/>
            <person name="Chen Z."/>
            <person name="Freedman E."/>
            <person name="Gellesch M."/>
            <person name="Goldberg J."/>
            <person name="Griggs A."/>
            <person name="Gujja S."/>
            <person name="Heilman E.R."/>
            <person name="Heiman D."/>
            <person name="Hepburn T."/>
            <person name="Howarth C."/>
            <person name="Jen D."/>
            <person name="Larson L."/>
            <person name="Lewis B."/>
            <person name="Mehta T."/>
            <person name="Park D."/>
            <person name="Pearson M."/>
            <person name="Roberts A."/>
            <person name="Saif S."/>
            <person name="Shea T."/>
            <person name="Shenoy N."/>
            <person name="Sisk P."/>
            <person name="Stolte C."/>
            <person name="Sykes S."/>
            <person name="Walk T."/>
            <person name="White J."/>
            <person name="Yandava C."/>
            <person name="Haas B."/>
            <person name="Henn M.R."/>
            <person name="Nusbaum C."/>
            <person name="Birren B."/>
        </authorList>
    </citation>
    <scope>NUCLEOTIDE SEQUENCE [LARGE SCALE GENOMIC DNA]</scope>
    <source>
        <strain evidence="3">NA</strain>
    </source>
</reference>
<organism evidence="1 3">
    <name type="scientific">Wuchereria bancrofti</name>
    <dbReference type="NCBI Taxonomy" id="6293"/>
    <lineage>
        <taxon>Eukaryota</taxon>
        <taxon>Metazoa</taxon>
        <taxon>Ecdysozoa</taxon>
        <taxon>Nematoda</taxon>
        <taxon>Chromadorea</taxon>
        <taxon>Rhabditida</taxon>
        <taxon>Spirurina</taxon>
        <taxon>Spiruromorpha</taxon>
        <taxon>Filarioidea</taxon>
        <taxon>Onchocercidae</taxon>
        <taxon>Wuchereria</taxon>
    </lineage>
</organism>
<evidence type="ECO:0000313" key="1">
    <source>
        <dbReference type="EMBL" id="EJW76132.1"/>
    </source>
</evidence>
<evidence type="ECO:0000313" key="3">
    <source>
        <dbReference type="Proteomes" id="UP000004810"/>
    </source>
</evidence>
<protein>
    <submittedName>
        <fullName evidence="1">Uncharacterized protein</fullName>
    </submittedName>
</protein>
<sequence length="113" mass="11463">MKAVNQLTSTQQLTSQLRFDSLSPESVSDVALPNANQQGVSSAAPSVGLADSLTVSSVAAPIEATFPSLLSSSAIFSPGWGDVSAAHVSLANTTVQSPLQNTVLLAAATPLVR</sequence>
<evidence type="ECO:0000313" key="4">
    <source>
        <dbReference type="Proteomes" id="UP000270924"/>
    </source>
</evidence>
<reference evidence="1" key="2">
    <citation type="submission" date="2012-08" db="EMBL/GenBank/DDBJ databases">
        <title>The Genome Sequence of Wuchereria bancrofti.</title>
        <authorList>
            <consortium name="The Broad Institute Genome Sequencing Platform"/>
            <consortium name="Broad Institute Genome Sequencing Center for Infectious Disease"/>
            <person name="Nutman T.B."/>
            <person name="Fink D.L."/>
            <person name="Russ C."/>
            <person name="Young S."/>
            <person name="Zeng Q."/>
            <person name="Koehrsen M."/>
            <person name="Alvarado L."/>
            <person name="Berlin A."/>
            <person name="Borenstein D."/>
            <person name="Chapman S.B."/>
            <person name="Chen Z."/>
            <person name="Engels R."/>
            <person name="Freedman E."/>
            <person name="Gellesch M."/>
            <person name="Goldberg J."/>
            <person name="Griggs A."/>
            <person name="Gujja S."/>
            <person name="Heilman E.R."/>
            <person name="Heiman D."/>
            <person name="Hepburn T."/>
            <person name="Howarth C."/>
            <person name="Jen D."/>
            <person name="Larson L."/>
            <person name="Lewis B."/>
            <person name="Mehta T."/>
            <person name="Park D."/>
            <person name="Pearson M."/>
            <person name="Richards J."/>
            <person name="Roberts A."/>
            <person name="Saif S."/>
            <person name="Shea T."/>
            <person name="Shenoy N."/>
            <person name="Sisk P."/>
            <person name="Stolte C."/>
            <person name="Sykes S."/>
            <person name="Walk T."/>
            <person name="White J."/>
            <person name="Yandava C."/>
            <person name="Haas B."/>
            <person name="Henn M.R."/>
            <person name="Nusbaum C."/>
            <person name="Birren B."/>
        </authorList>
    </citation>
    <scope>NUCLEOTIDE SEQUENCE</scope>
</reference>
<dbReference type="AlphaFoldDB" id="J9EGL0"/>
<dbReference type="EMBL" id="ADBV01009518">
    <property type="protein sequence ID" value="EJW76132.1"/>
    <property type="molecule type" value="Genomic_DNA"/>
</dbReference>
<keyword evidence="4" id="KW-1185">Reference proteome</keyword>
<dbReference type="EMBL" id="UYWW01006144">
    <property type="protein sequence ID" value="VDM14568.1"/>
    <property type="molecule type" value="Genomic_DNA"/>
</dbReference>
<dbReference type="Proteomes" id="UP000270924">
    <property type="component" value="Unassembled WGS sequence"/>
</dbReference>
<reference evidence="2 4" key="3">
    <citation type="submission" date="2018-11" db="EMBL/GenBank/DDBJ databases">
        <authorList>
            <consortium name="Pathogen Informatics"/>
        </authorList>
    </citation>
    <scope>NUCLEOTIDE SEQUENCE [LARGE SCALE GENOMIC DNA]</scope>
</reference>
<evidence type="ECO:0000313" key="2">
    <source>
        <dbReference type="EMBL" id="VDM14568.1"/>
    </source>
</evidence>
<accession>J9EGL0</accession>
<proteinExistence type="predicted"/>
<gene>
    <name evidence="2" type="ORF">WBA_LOCUS7954</name>
    <name evidence="1" type="ORF">WUBG_12957</name>
</gene>
<dbReference type="Proteomes" id="UP000004810">
    <property type="component" value="Unassembled WGS sequence"/>
</dbReference>